<name>A0A0D2HFG3_9EURO</name>
<dbReference type="EMBL" id="KN847475">
    <property type="protein sequence ID" value="KIX09428.1"/>
    <property type="molecule type" value="Genomic_DNA"/>
</dbReference>
<sequence length="141" mass="15203">MLVSDPPDSYVFTSGHLVHIQKRICPRTGDLPNSSIRDLLPQKGGRLVSKLESLAQFCRDESIQEPSIPFSSLPTETVSSPDFESVYTTMPPPADCLCSSTGVTISKSGIWWNPFHGSGGFIADLLHASAHQKPAKKPPGA</sequence>
<dbReference type="GeneID" id="25288579"/>
<proteinExistence type="predicted"/>
<evidence type="ECO:0000313" key="1">
    <source>
        <dbReference type="EMBL" id="KIX09428.1"/>
    </source>
</evidence>
<dbReference type="HOGENOM" id="CLU_1826368_0_0_1"/>
<evidence type="ECO:0000313" key="2">
    <source>
        <dbReference type="Proteomes" id="UP000053617"/>
    </source>
</evidence>
<keyword evidence="2" id="KW-1185">Reference proteome</keyword>
<dbReference type="Proteomes" id="UP000053617">
    <property type="component" value="Unassembled WGS sequence"/>
</dbReference>
<reference evidence="1 2" key="1">
    <citation type="submission" date="2015-01" db="EMBL/GenBank/DDBJ databases">
        <title>The Genome Sequence of Rhinocladiella mackenzie CBS 650.93.</title>
        <authorList>
            <consortium name="The Broad Institute Genomics Platform"/>
            <person name="Cuomo C."/>
            <person name="de Hoog S."/>
            <person name="Gorbushina A."/>
            <person name="Stielow B."/>
            <person name="Teixiera M."/>
            <person name="Abouelleil A."/>
            <person name="Chapman S.B."/>
            <person name="Priest M."/>
            <person name="Young S.K."/>
            <person name="Wortman J."/>
            <person name="Nusbaum C."/>
            <person name="Birren B."/>
        </authorList>
    </citation>
    <scope>NUCLEOTIDE SEQUENCE [LARGE SCALE GENOMIC DNA]</scope>
    <source>
        <strain evidence="1 2">CBS 650.93</strain>
    </source>
</reference>
<accession>A0A0D2HFG3</accession>
<dbReference type="VEuPathDB" id="FungiDB:Z518_00508"/>
<gene>
    <name evidence="1" type="ORF">Z518_00508</name>
</gene>
<dbReference type="RefSeq" id="XP_013276564.1">
    <property type="nucleotide sequence ID" value="XM_013421110.1"/>
</dbReference>
<protein>
    <submittedName>
        <fullName evidence="1">Uncharacterized protein</fullName>
    </submittedName>
</protein>
<organism evidence="1 2">
    <name type="scientific">Rhinocladiella mackenziei CBS 650.93</name>
    <dbReference type="NCBI Taxonomy" id="1442369"/>
    <lineage>
        <taxon>Eukaryota</taxon>
        <taxon>Fungi</taxon>
        <taxon>Dikarya</taxon>
        <taxon>Ascomycota</taxon>
        <taxon>Pezizomycotina</taxon>
        <taxon>Eurotiomycetes</taxon>
        <taxon>Chaetothyriomycetidae</taxon>
        <taxon>Chaetothyriales</taxon>
        <taxon>Herpotrichiellaceae</taxon>
        <taxon>Rhinocladiella</taxon>
    </lineage>
</organism>
<dbReference type="AlphaFoldDB" id="A0A0D2HFG3"/>